<evidence type="ECO:0000313" key="2">
    <source>
        <dbReference type="Proteomes" id="UP001189429"/>
    </source>
</evidence>
<sequence>MLASADLGRRIGMPFCSAFEGRVAWAEADLEGLAWAVAGDGTGVAKFKLHIVTGSAAGAGLQELMCCTLTELNAQRPVGSEPRSQVEWLFQQWLQRPRALPQMAFAELQAWLKAGALAPARGVGKALPGWSLLDLVPRVFEGNGGQELAEVNAGRFTNPGTSARRGDGIEGARVRMHTWDMGRAVAQSAGEMGVFHPWKNPGLSIVVRNLSGPALRLRFSLSYCKVQSWLHFYAFKLAAAAAYLRSLRPLPDGSSTDAWAGVADLASSLAGARAMKAALEQQRVAKSCLITPARDHTVQPEVFSSKERKKREKLLPLLLTLVVGDAGKPSAVHCAQDCIDAAEDFSEAAELNFSHCQNFSEAAVFNLLRCQDFSEAAKFNGPCSQNISAVAELSAIARQNKSEDARAGEACALGPAPRSIAREPSGLAGDEEKSALRDSAPCAPLGEAAAAEPLGPEWCVSLGLPVQVEDPVAKKATPAKEVVGKVIPKDAIAVQALFGNSREAGVGSWPLTAQVRGAGAEDVPGGRAKIVVGAAVAFPWQPRRR</sequence>
<accession>A0ABN9XNK2</accession>
<keyword evidence="2" id="KW-1185">Reference proteome</keyword>
<evidence type="ECO:0000313" key="1">
    <source>
        <dbReference type="EMBL" id="CAK0901486.1"/>
    </source>
</evidence>
<dbReference type="Proteomes" id="UP001189429">
    <property type="component" value="Unassembled WGS sequence"/>
</dbReference>
<proteinExistence type="predicted"/>
<name>A0ABN9XNK2_9DINO</name>
<reference evidence="1" key="1">
    <citation type="submission" date="2023-10" db="EMBL/GenBank/DDBJ databases">
        <authorList>
            <person name="Chen Y."/>
            <person name="Shah S."/>
            <person name="Dougan E. K."/>
            <person name="Thang M."/>
            <person name="Chan C."/>
        </authorList>
    </citation>
    <scope>NUCLEOTIDE SEQUENCE [LARGE SCALE GENOMIC DNA]</scope>
</reference>
<organism evidence="1 2">
    <name type="scientific">Prorocentrum cordatum</name>
    <dbReference type="NCBI Taxonomy" id="2364126"/>
    <lineage>
        <taxon>Eukaryota</taxon>
        <taxon>Sar</taxon>
        <taxon>Alveolata</taxon>
        <taxon>Dinophyceae</taxon>
        <taxon>Prorocentrales</taxon>
        <taxon>Prorocentraceae</taxon>
        <taxon>Prorocentrum</taxon>
    </lineage>
</organism>
<gene>
    <name evidence="1" type="ORF">PCOR1329_LOCUS78410</name>
</gene>
<dbReference type="EMBL" id="CAUYUJ010020937">
    <property type="protein sequence ID" value="CAK0901486.1"/>
    <property type="molecule type" value="Genomic_DNA"/>
</dbReference>
<comment type="caution">
    <text evidence="1">The sequence shown here is derived from an EMBL/GenBank/DDBJ whole genome shotgun (WGS) entry which is preliminary data.</text>
</comment>
<protein>
    <submittedName>
        <fullName evidence="1">Uncharacterized protein</fullName>
    </submittedName>
</protein>